<dbReference type="InterPro" id="IPR011234">
    <property type="entry name" value="Fumarylacetoacetase-like_C"/>
</dbReference>
<organism evidence="6 7">
    <name type="scientific">Alicycliphilus denitrificans</name>
    <dbReference type="NCBI Taxonomy" id="179636"/>
    <lineage>
        <taxon>Bacteria</taxon>
        <taxon>Pseudomonadati</taxon>
        <taxon>Pseudomonadota</taxon>
        <taxon>Betaproteobacteria</taxon>
        <taxon>Burkholderiales</taxon>
        <taxon>Comamonadaceae</taxon>
        <taxon>Alicycliphilus</taxon>
    </lineage>
</organism>
<dbReference type="FunFam" id="3.90.850.10:FF:000002">
    <property type="entry name" value="2-hydroxyhepta-2,4-diene-1,7-dioate isomerase"/>
    <property type="match status" value="1"/>
</dbReference>
<keyword evidence="3" id="KW-0479">Metal-binding</keyword>
<gene>
    <name evidence="6" type="ORF">CE154_015130</name>
</gene>
<evidence type="ECO:0000313" key="6">
    <source>
        <dbReference type="EMBL" id="RKJ97305.1"/>
    </source>
</evidence>
<comment type="similarity">
    <text evidence="2">Belongs to the FAH family.</text>
</comment>
<dbReference type="SUPFAM" id="SSF56529">
    <property type="entry name" value="FAH"/>
    <property type="match status" value="1"/>
</dbReference>
<dbReference type="PANTHER" id="PTHR42796">
    <property type="entry name" value="FUMARYLACETOACETATE HYDROLASE DOMAIN-CONTAINING PROTEIN 2A-RELATED"/>
    <property type="match status" value="1"/>
</dbReference>
<dbReference type="GO" id="GO:0016787">
    <property type="term" value="F:hydrolase activity"/>
    <property type="evidence" value="ECO:0007669"/>
    <property type="project" value="UniProtKB-KW"/>
</dbReference>
<evidence type="ECO:0000259" key="5">
    <source>
        <dbReference type="Pfam" id="PF01557"/>
    </source>
</evidence>
<dbReference type="Pfam" id="PF01557">
    <property type="entry name" value="FAA_hydrolase"/>
    <property type="match status" value="1"/>
</dbReference>
<dbReference type="GO" id="GO:0046872">
    <property type="term" value="F:metal ion binding"/>
    <property type="evidence" value="ECO:0007669"/>
    <property type="project" value="UniProtKB-KW"/>
</dbReference>
<name>A0A420KDJ9_9BURK</name>
<dbReference type="Proteomes" id="UP000216225">
    <property type="component" value="Unassembled WGS sequence"/>
</dbReference>
<dbReference type="GO" id="GO:0016853">
    <property type="term" value="F:isomerase activity"/>
    <property type="evidence" value="ECO:0007669"/>
    <property type="project" value="UniProtKB-ARBA"/>
</dbReference>
<sequence length="282" mass="30282">MKIASFLLDGQRHVGVLTERGLAVIDTGGADLGALLRRGLDAAGLRQRAAASQRFADPADVTFLPPAAEPPKVICVGLNYADHTKESPYEQPDYPTLFLRAATSLGAHGAAVERPRASETLDWEGEMVVVLGKGGRHIPKDKALDCVFGYAPGNEISVREYQFKSPQWTVGKNFDGTGTWGPYVVTADELPPGGKGLQLQTRLNGEVVQSANTGDMLFDVATVIATVSEAITLQAGDIIFSGTPAGVGFGRTPKRFMKHGDVVEVEIERIGLLRNTIRDEQR</sequence>
<evidence type="ECO:0000313" key="7">
    <source>
        <dbReference type="Proteomes" id="UP000216225"/>
    </source>
</evidence>
<evidence type="ECO:0000256" key="1">
    <source>
        <dbReference type="ARBA" id="ARBA00001946"/>
    </source>
</evidence>
<reference evidence="6 7" key="1">
    <citation type="submission" date="2018-09" db="EMBL/GenBank/DDBJ databases">
        <title>Genome comparison of Alicycliphilus sp. BQ1, a polyurethanolytic bacterium, with its closest phylogenetic relatives Alicycliphilus denitrificans BC and K601, unable to attack polyurethane.</title>
        <authorList>
            <person name="Loza-Tavera H."/>
            <person name="Lozano L."/>
            <person name="Cevallos M."/>
            <person name="Maya-Lucas O."/>
            <person name="Garcia-Mena J."/>
            <person name="Hernandez J."/>
        </authorList>
    </citation>
    <scope>NUCLEOTIDE SEQUENCE [LARGE SCALE GENOMIC DNA]</scope>
    <source>
        <strain evidence="6 7">BQ1</strain>
    </source>
</reference>
<evidence type="ECO:0000256" key="2">
    <source>
        <dbReference type="ARBA" id="ARBA00010211"/>
    </source>
</evidence>
<evidence type="ECO:0000256" key="3">
    <source>
        <dbReference type="ARBA" id="ARBA00022723"/>
    </source>
</evidence>
<dbReference type="EMBL" id="NKDB02000002">
    <property type="protein sequence ID" value="RKJ97305.1"/>
    <property type="molecule type" value="Genomic_DNA"/>
</dbReference>
<feature type="domain" description="Fumarylacetoacetase-like C-terminal" evidence="5">
    <location>
        <begin position="72"/>
        <end position="277"/>
    </location>
</feature>
<accession>A0A420KDJ9</accession>
<evidence type="ECO:0000256" key="4">
    <source>
        <dbReference type="ARBA" id="ARBA00022801"/>
    </source>
</evidence>
<protein>
    <submittedName>
        <fullName evidence="6">FAA hydrolase family protein</fullName>
    </submittedName>
</protein>
<dbReference type="GO" id="GO:0019752">
    <property type="term" value="P:carboxylic acid metabolic process"/>
    <property type="evidence" value="ECO:0007669"/>
    <property type="project" value="UniProtKB-ARBA"/>
</dbReference>
<proteinExistence type="inferred from homology"/>
<dbReference type="Gene3D" id="3.90.850.10">
    <property type="entry name" value="Fumarylacetoacetase-like, C-terminal domain"/>
    <property type="match status" value="1"/>
</dbReference>
<comment type="caution">
    <text evidence="6">The sequence shown here is derived from an EMBL/GenBank/DDBJ whole genome shotgun (WGS) entry which is preliminary data.</text>
</comment>
<dbReference type="InterPro" id="IPR051121">
    <property type="entry name" value="FAH"/>
</dbReference>
<dbReference type="RefSeq" id="WP_094438799.1">
    <property type="nucleotide sequence ID" value="NZ_NKDB02000002.1"/>
</dbReference>
<comment type="cofactor">
    <cofactor evidence="1">
        <name>Mg(2+)</name>
        <dbReference type="ChEBI" id="CHEBI:18420"/>
    </cofactor>
</comment>
<keyword evidence="4 6" id="KW-0378">Hydrolase</keyword>
<dbReference type="AlphaFoldDB" id="A0A420KDJ9"/>
<dbReference type="PANTHER" id="PTHR42796:SF4">
    <property type="entry name" value="FUMARYLACETOACETATE HYDROLASE DOMAIN-CONTAINING PROTEIN 2A"/>
    <property type="match status" value="1"/>
</dbReference>
<dbReference type="InterPro" id="IPR036663">
    <property type="entry name" value="Fumarylacetoacetase_C_sf"/>
</dbReference>